<dbReference type="GO" id="GO:0016740">
    <property type="term" value="F:transferase activity"/>
    <property type="evidence" value="ECO:0007669"/>
    <property type="project" value="UniProtKB-KW"/>
</dbReference>
<dbReference type="Gene3D" id="3.40.30.10">
    <property type="entry name" value="Glutaredoxin"/>
    <property type="match status" value="1"/>
</dbReference>
<dbReference type="AlphaFoldDB" id="A0A835Z329"/>
<dbReference type="InterPro" id="IPR036249">
    <property type="entry name" value="Thioredoxin-like_sf"/>
</dbReference>
<feature type="domain" description="GST N-terminal" evidence="3">
    <location>
        <begin position="15"/>
        <end position="105"/>
    </location>
</feature>
<evidence type="ECO:0000256" key="2">
    <source>
        <dbReference type="RuleBase" id="RU003494"/>
    </source>
</evidence>
<organism evidence="5 6">
    <name type="scientific">Tribonema minus</name>
    <dbReference type="NCBI Taxonomy" id="303371"/>
    <lineage>
        <taxon>Eukaryota</taxon>
        <taxon>Sar</taxon>
        <taxon>Stramenopiles</taxon>
        <taxon>Ochrophyta</taxon>
        <taxon>PX clade</taxon>
        <taxon>Xanthophyceae</taxon>
        <taxon>Tribonematales</taxon>
        <taxon>Tribonemataceae</taxon>
        <taxon>Tribonema</taxon>
    </lineage>
</organism>
<name>A0A835Z329_9STRA</name>
<evidence type="ECO:0000259" key="4">
    <source>
        <dbReference type="PROSITE" id="PS50405"/>
    </source>
</evidence>
<dbReference type="Gene3D" id="1.20.1050.10">
    <property type="match status" value="1"/>
</dbReference>
<evidence type="ECO:0000259" key="3">
    <source>
        <dbReference type="PROSITE" id="PS50404"/>
    </source>
</evidence>
<evidence type="ECO:0000313" key="6">
    <source>
        <dbReference type="Proteomes" id="UP000664859"/>
    </source>
</evidence>
<keyword evidence="6" id="KW-1185">Reference proteome</keyword>
<dbReference type="InterPro" id="IPR004045">
    <property type="entry name" value="Glutathione_S-Trfase_N"/>
</dbReference>
<dbReference type="InterPro" id="IPR036282">
    <property type="entry name" value="Glutathione-S-Trfase_C_sf"/>
</dbReference>
<accession>A0A835Z329</accession>
<dbReference type="SFLD" id="SFLDS00019">
    <property type="entry name" value="Glutathione_Transferase_(cytos"/>
    <property type="match status" value="1"/>
</dbReference>
<comment type="caution">
    <text evidence="5">The sequence shown here is derived from an EMBL/GenBank/DDBJ whole genome shotgun (WGS) entry which is preliminary data.</text>
</comment>
<dbReference type="InterPro" id="IPR004046">
    <property type="entry name" value="GST_C"/>
</dbReference>
<dbReference type="PROSITE" id="PS50404">
    <property type="entry name" value="GST_NTER"/>
    <property type="match status" value="1"/>
</dbReference>
<dbReference type="Pfam" id="PF02798">
    <property type="entry name" value="GST_N"/>
    <property type="match status" value="1"/>
</dbReference>
<dbReference type="SUPFAM" id="SSF52833">
    <property type="entry name" value="Thioredoxin-like"/>
    <property type="match status" value="1"/>
</dbReference>
<dbReference type="Pfam" id="PF00043">
    <property type="entry name" value="GST_C"/>
    <property type="match status" value="1"/>
</dbReference>
<protein>
    <submittedName>
        <fullName evidence="5">Glutathione S-transferase</fullName>
    </submittedName>
</protein>
<evidence type="ECO:0000313" key="5">
    <source>
        <dbReference type="EMBL" id="KAG5185941.1"/>
    </source>
</evidence>
<dbReference type="InterPro" id="IPR010987">
    <property type="entry name" value="Glutathione-S-Trfase_C-like"/>
</dbReference>
<dbReference type="InterPro" id="IPR040079">
    <property type="entry name" value="Glutathione_S-Trfase"/>
</dbReference>
<comment type="similarity">
    <text evidence="1 2">Belongs to the GST superfamily.</text>
</comment>
<dbReference type="SUPFAM" id="SSF47616">
    <property type="entry name" value="GST C-terminal domain-like"/>
    <property type="match status" value="1"/>
</dbReference>
<gene>
    <name evidence="5" type="ORF">JKP88DRAFT_254621</name>
</gene>
<dbReference type="PANTHER" id="PTHR44051:SF8">
    <property type="entry name" value="GLUTATHIONE S-TRANSFERASE GSTA"/>
    <property type="match status" value="1"/>
</dbReference>
<dbReference type="EMBL" id="JAFCMP010000116">
    <property type="protein sequence ID" value="KAG5185941.1"/>
    <property type="molecule type" value="Genomic_DNA"/>
</dbReference>
<keyword evidence="5" id="KW-0808">Transferase</keyword>
<evidence type="ECO:0000256" key="1">
    <source>
        <dbReference type="ARBA" id="ARBA00007409"/>
    </source>
</evidence>
<dbReference type="PANTHER" id="PTHR44051">
    <property type="entry name" value="GLUTATHIONE S-TRANSFERASE-RELATED"/>
    <property type="match status" value="1"/>
</dbReference>
<dbReference type="Proteomes" id="UP000664859">
    <property type="component" value="Unassembled WGS sequence"/>
</dbReference>
<proteinExistence type="inferred from homology"/>
<sequence>MSALSGATPAAPDTDEMELFSTYFSRAPMATANVMSCVQITWYLHELGVKCKISDVKADADAAKRNPSPSGKVPGFRDVVDGTPIELFESGAILMYLAEKYGHLDTPAKRANLSQWLFFVQADLCPLIMRQDPSGKVTSTALGVNPPPRELAALEKVLGERAWLAGDELSAADVAAGTYLLYGKMMFADTDMSHLPNTAAYMERCRARPGYAVAWPTEP</sequence>
<dbReference type="PROSITE" id="PS50405">
    <property type="entry name" value="GST_CTER"/>
    <property type="match status" value="1"/>
</dbReference>
<feature type="domain" description="GST C-terminal" evidence="4">
    <location>
        <begin position="106"/>
        <end position="219"/>
    </location>
</feature>
<dbReference type="OrthoDB" id="422574at2759"/>
<reference evidence="5" key="1">
    <citation type="submission" date="2021-02" db="EMBL/GenBank/DDBJ databases">
        <title>First Annotated Genome of the Yellow-green Alga Tribonema minus.</title>
        <authorList>
            <person name="Mahan K.M."/>
        </authorList>
    </citation>
    <scope>NUCLEOTIDE SEQUENCE</scope>
    <source>
        <strain evidence="5">UTEX B ZZ1240</strain>
    </source>
</reference>